<dbReference type="InterPro" id="IPR001878">
    <property type="entry name" value="Znf_CCHC"/>
</dbReference>
<dbReference type="PANTHER" id="PTHR15503">
    <property type="entry name" value="LDOC1 RELATED"/>
    <property type="match status" value="1"/>
</dbReference>
<dbReference type="Gene3D" id="4.10.60.10">
    <property type="entry name" value="Zinc finger, CCHC-type"/>
    <property type="match status" value="1"/>
</dbReference>
<dbReference type="Gene3D" id="3.30.70.270">
    <property type="match status" value="1"/>
</dbReference>
<evidence type="ECO:0000313" key="3">
    <source>
        <dbReference type="Proteomes" id="UP000515211"/>
    </source>
</evidence>
<dbReference type="SUPFAM" id="SSF57756">
    <property type="entry name" value="Retrovirus zinc finger-like domains"/>
    <property type="match status" value="1"/>
</dbReference>
<sequence>MTVTKYTSRFEELCHFSRICQCAPKDFAGWKCIKYKGGLRSDIMSFVDPMEIRVFSELVNKSRVAEECVRKAAVEKGSLRVPFQRPLGRNFAPRGRRFRKQPQQDLSCQKCGKYHLGVLCRSGLGVCYFCGQPGHLASNCPEKKKYETGRIQQPVRVYTTSAVGVEGSETLMRGNCEMAGKILNALFDSRETHSFIEFEKANELGLRMVVLGYDLKVHNATHEVMVTRLGCPQVPFQVQQREFVHDLICLLMTDLDLILGLDWLSKNHVLLDYSEKSVQFMPEGSEAPVVVNSYYLNSMIINCSRTECQCIMLLITGVSGDDKSLEQILVVCEFSDVFPDDINEFSPNWEVEFTIELVPGADPISITPYRMSSLEMVELKAQLEDMLGKHFIRPSVSLWGAPVILVKKKDGSMRLYVNYRQLNKIIVKNKYPSPRIDDLMDQLQGASVFSKIDL</sequence>
<dbReference type="InterPro" id="IPR021109">
    <property type="entry name" value="Peptidase_aspartic_dom_sf"/>
</dbReference>
<evidence type="ECO:0000313" key="4">
    <source>
        <dbReference type="RefSeq" id="XP_020997319.1"/>
    </source>
</evidence>
<dbReference type="Pfam" id="PF00098">
    <property type="entry name" value="zf-CCHC"/>
    <property type="match status" value="1"/>
</dbReference>
<gene>
    <name evidence="4" type="primary">LOC110280571</name>
</gene>
<dbReference type="Gene3D" id="2.40.70.10">
    <property type="entry name" value="Acid Proteases"/>
    <property type="match status" value="1"/>
</dbReference>
<dbReference type="RefSeq" id="XP_020997319.1">
    <property type="nucleotide sequence ID" value="XM_021141660.1"/>
</dbReference>
<organism evidence="3 4">
    <name type="scientific">Arachis duranensis</name>
    <name type="common">Wild peanut</name>
    <dbReference type="NCBI Taxonomy" id="130453"/>
    <lineage>
        <taxon>Eukaryota</taxon>
        <taxon>Viridiplantae</taxon>
        <taxon>Streptophyta</taxon>
        <taxon>Embryophyta</taxon>
        <taxon>Tracheophyta</taxon>
        <taxon>Spermatophyta</taxon>
        <taxon>Magnoliopsida</taxon>
        <taxon>eudicotyledons</taxon>
        <taxon>Gunneridae</taxon>
        <taxon>Pentapetalae</taxon>
        <taxon>rosids</taxon>
        <taxon>fabids</taxon>
        <taxon>Fabales</taxon>
        <taxon>Fabaceae</taxon>
        <taxon>Papilionoideae</taxon>
        <taxon>50 kb inversion clade</taxon>
        <taxon>dalbergioids sensu lato</taxon>
        <taxon>Dalbergieae</taxon>
        <taxon>Pterocarpus clade</taxon>
        <taxon>Arachis</taxon>
    </lineage>
</organism>
<dbReference type="Pfam" id="PF08284">
    <property type="entry name" value="RVP_2"/>
    <property type="match status" value="1"/>
</dbReference>
<dbReference type="CDD" id="cd01647">
    <property type="entry name" value="RT_LTR"/>
    <property type="match status" value="1"/>
</dbReference>
<dbReference type="InterPro" id="IPR036875">
    <property type="entry name" value="Znf_CCHC_sf"/>
</dbReference>
<reference evidence="3" key="1">
    <citation type="journal article" date="2016" name="Nat. Genet.">
        <title>The genome sequences of Arachis duranensis and Arachis ipaensis, the diploid ancestors of cultivated peanut.</title>
        <authorList>
            <person name="Bertioli D.J."/>
            <person name="Cannon S.B."/>
            <person name="Froenicke L."/>
            <person name="Huang G."/>
            <person name="Farmer A.D."/>
            <person name="Cannon E.K."/>
            <person name="Liu X."/>
            <person name="Gao D."/>
            <person name="Clevenger J."/>
            <person name="Dash S."/>
            <person name="Ren L."/>
            <person name="Moretzsohn M.C."/>
            <person name="Shirasawa K."/>
            <person name="Huang W."/>
            <person name="Vidigal B."/>
            <person name="Abernathy B."/>
            <person name="Chu Y."/>
            <person name="Niederhuth C.E."/>
            <person name="Umale P."/>
            <person name="Araujo A.C."/>
            <person name="Kozik A."/>
            <person name="Kim K.D."/>
            <person name="Burow M.D."/>
            <person name="Varshney R.K."/>
            <person name="Wang X."/>
            <person name="Zhang X."/>
            <person name="Barkley N."/>
            <person name="Guimaraes P.M."/>
            <person name="Isobe S."/>
            <person name="Guo B."/>
            <person name="Liao B."/>
            <person name="Stalker H.T."/>
            <person name="Schmitz R.J."/>
            <person name="Scheffler B.E."/>
            <person name="Leal-Bertioli S.C."/>
            <person name="Xun X."/>
            <person name="Jackson S.A."/>
            <person name="Michelmore R."/>
            <person name="Ozias-Akins P."/>
        </authorList>
    </citation>
    <scope>NUCLEOTIDE SEQUENCE [LARGE SCALE GENOMIC DNA]</scope>
    <source>
        <strain evidence="3">cv. V14167</strain>
    </source>
</reference>
<dbReference type="GO" id="GO:0008270">
    <property type="term" value="F:zinc ion binding"/>
    <property type="evidence" value="ECO:0007669"/>
    <property type="project" value="UniProtKB-KW"/>
</dbReference>
<proteinExistence type="predicted"/>
<evidence type="ECO:0000259" key="2">
    <source>
        <dbReference type="PROSITE" id="PS50158"/>
    </source>
</evidence>
<dbReference type="InterPro" id="IPR043502">
    <property type="entry name" value="DNA/RNA_pol_sf"/>
</dbReference>
<dbReference type="GeneID" id="110280571"/>
<feature type="domain" description="CCHC-type" evidence="2">
    <location>
        <begin position="127"/>
        <end position="142"/>
    </location>
</feature>
<dbReference type="PROSITE" id="PS50158">
    <property type="entry name" value="ZF_CCHC"/>
    <property type="match status" value="1"/>
</dbReference>
<dbReference type="CDD" id="cd00303">
    <property type="entry name" value="retropepsin_like"/>
    <property type="match status" value="1"/>
</dbReference>
<dbReference type="PANTHER" id="PTHR15503:SF45">
    <property type="entry name" value="RNA-DIRECTED DNA POLYMERASE HOMOLOG"/>
    <property type="match status" value="1"/>
</dbReference>
<dbReference type="InterPro" id="IPR032567">
    <property type="entry name" value="RTL1-rel"/>
</dbReference>
<dbReference type="Proteomes" id="UP000515211">
    <property type="component" value="Chromosome 4"/>
</dbReference>
<dbReference type="Gene3D" id="3.10.10.10">
    <property type="entry name" value="HIV Type 1 Reverse Transcriptase, subunit A, domain 1"/>
    <property type="match status" value="1"/>
</dbReference>
<dbReference type="AlphaFoldDB" id="A0A6P5NKU6"/>
<keyword evidence="3" id="KW-1185">Reference proteome</keyword>
<keyword evidence="1" id="KW-0863">Zinc-finger</keyword>
<dbReference type="SMART" id="SM00343">
    <property type="entry name" value="ZnF_C2HC"/>
    <property type="match status" value="1"/>
</dbReference>
<reference evidence="4" key="2">
    <citation type="submission" date="2025-08" db="UniProtKB">
        <authorList>
            <consortium name="RefSeq"/>
        </authorList>
    </citation>
    <scope>IDENTIFICATION</scope>
    <source>
        <tissue evidence="4">Whole plant</tissue>
    </source>
</reference>
<protein>
    <submittedName>
        <fullName evidence="4">Uncharacterized protein LOC110280571</fullName>
    </submittedName>
</protein>
<name>A0A6P5NKU6_ARADU</name>
<dbReference type="KEGG" id="adu:110280571"/>
<dbReference type="GO" id="GO:0003676">
    <property type="term" value="F:nucleic acid binding"/>
    <property type="evidence" value="ECO:0007669"/>
    <property type="project" value="InterPro"/>
</dbReference>
<evidence type="ECO:0000256" key="1">
    <source>
        <dbReference type="PROSITE-ProRule" id="PRU00047"/>
    </source>
</evidence>
<keyword evidence="1" id="KW-0479">Metal-binding</keyword>
<dbReference type="SUPFAM" id="SSF56672">
    <property type="entry name" value="DNA/RNA polymerases"/>
    <property type="match status" value="1"/>
</dbReference>
<accession>A0A6P5NKU6</accession>
<dbReference type="InterPro" id="IPR043128">
    <property type="entry name" value="Rev_trsase/Diguanyl_cyclase"/>
</dbReference>
<keyword evidence="1" id="KW-0862">Zinc</keyword>
<dbReference type="SUPFAM" id="SSF50630">
    <property type="entry name" value="Acid proteases"/>
    <property type="match status" value="1"/>
</dbReference>